<feature type="transmembrane region" description="Helical" evidence="11">
    <location>
        <begin position="94"/>
        <end position="116"/>
    </location>
</feature>
<feature type="transmembrane region" description="Helical" evidence="11">
    <location>
        <begin position="60"/>
        <end position="82"/>
    </location>
</feature>
<dbReference type="GO" id="GO:0005886">
    <property type="term" value="C:plasma membrane"/>
    <property type="evidence" value="ECO:0007669"/>
    <property type="project" value="TreeGrafter"/>
</dbReference>
<dbReference type="PRINTS" id="PR00237">
    <property type="entry name" value="GPCRRHODOPSN"/>
</dbReference>
<evidence type="ECO:0000313" key="14">
    <source>
        <dbReference type="Proteomes" id="UP000018467"/>
    </source>
</evidence>
<feature type="domain" description="G-protein coupled receptors family 1 profile" evidence="12">
    <location>
        <begin position="73"/>
        <end position="320"/>
    </location>
</feature>
<keyword evidence="6" id="KW-1015">Disulfide bond</keyword>
<name>A0A3B1II80_ASTMX</name>
<dbReference type="PANTHER" id="PTHR24225">
    <property type="entry name" value="CHEMOTACTIC RECEPTOR"/>
    <property type="match status" value="1"/>
</dbReference>
<dbReference type="GO" id="GO:0007200">
    <property type="term" value="P:phospholipase C-activating G protein-coupled receptor signaling pathway"/>
    <property type="evidence" value="ECO:0007669"/>
    <property type="project" value="TreeGrafter"/>
</dbReference>
<reference evidence="13" key="3">
    <citation type="submission" date="2025-08" db="UniProtKB">
        <authorList>
            <consortium name="Ensembl"/>
        </authorList>
    </citation>
    <scope>IDENTIFICATION</scope>
</reference>
<dbReference type="PANTHER" id="PTHR24225:SF74">
    <property type="entry name" value="CHEMOKINE-LIKE RECEPTOR 1"/>
    <property type="match status" value="1"/>
</dbReference>
<keyword evidence="4" id="KW-0297">G-protein coupled receptor</keyword>
<sequence length="364" mass="41007">MIKRDMITVHILFLIFSLYHLFCRISEMDPNATAEYDYSALIEAEKLDTAILGRIRMQYIVAYLIFCVLGVILNAYVIIAGCRVYHNLQKSAPSVWVLALAVTHLISSAFLVMQFLYAWHHFNWKYGTALCKISSYVIYTSMFSTAALLSMWTISSSFCIQGLCTKCGINSITTVLVLVLSSWTLGTILSVPSLFSREIRYTRIGEECIDDFDLDDNKTTDYGREYMIIVVLSRFLLGVLGPMLVMIIFTFTAGRQGRNEDATCRKITCVIKLMYFVCWTPLLSMGLHQAIAGNSVFVEKGLPGATILAAAHSFINPVIYLLVGHKLNMHWMVHNTRENTIEDIELILHTAGPTNELTALTEES</sequence>
<evidence type="ECO:0000256" key="6">
    <source>
        <dbReference type="ARBA" id="ARBA00023157"/>
    </source>
</evidence>
<dbReference type="GeneTree" id="ENSGT01030000235251"/>
<dbReference type="AlphaFoldDB" id="A0A3B1II80"/>
<evidence type="ECO:0000256" key="11">
    <source>
        <dbReference type="SAM" id="Phobius"/>
    </source>
</evidence>
<reference evidence="13" key="4">
    <citation type="submission" date="2025-09" db="UniProtKB">
        <authorList>
            <consortium name="Ensembl"/>
        </authorList>
    </citation>
    <scope>IDENTIFICATION</scope>
</reference>
<keyword evidence="5 11" id="KW-0472">Membrane</keyword>
<evidence type="ECO:0000256" key="1">
    <source>
        <dbReference type="ARBA" id="ARBA00004141"/>
    </source>
</evidence>
<feature type="transmembrane region" description="Helical" evidence="11">
    <location>
        <begin position="136"/>
        <end position="160"/>
    </location>
</feature>
<keyword evidence="7" id="KW-0675">Receptor</keyword>
<dbReference type="InParanoid" id="A0A3B1II80"/>
<evidence type="ECO:0000256" key="4">
    <source>
        <dbReference type="ARBA" id="ARBA00023040"/>
    </source>
</evidence>
<reference evidence="14" key="1">
    <citation type="submission" date="2013-03" db="EMBL/GenBank/DDBJ databases">
        <authorList>
            <person name="Jeffery W."/>
            <person name="Warren W."/>
            <person name="Wilson R.K."/>
        </authorList>
    </citation>
    <scope>NUCLEOTIDE SEQUENCE</scope>
    <source>
        <strain evidence="14">female</strain>
    </source>
</reference>
<comment type="subcellular location">
    <subcellularLocation>
        <location evidence="1">Membrane</location>
        <topology evidence="1">Multi-pass membrane protein</topology>
    </subcellularLocation>
</comment>
<organism evidence="13 14">
    <name type="scientific">Astyanax mexicanus</name>
    <name type="common">Blind cave fish</name>
    <name type="synonym">Astyanax fasciatus mexicanus</name>
    <dbReference type="NCBI Taxonomy" id="7994"/>
    <lineage>
        <taxon>Eukaryota</taxon>
        <taxon>Metazoa</taxon>
        <taxon>Chordata</taxon>
        <taxon>Craniata</taxon>
        <taxon>Vertebrata</taxon>
        <taxon>Euteleostomi</taxon>
        <taxon>Actinopterygii</taxon>
        <taxon>Neopterygii</taxon>
        <taxon>Teleostei</taxon>
        <taxon>Ostariophysi</taxon>
        <taxon>Characiformes</taxon>
        <taxon>Characoidei</taxon>
        <taxon>Acestrorhamphidae</taxon>
        <taxon>Acestrorhamphinae</taxon>
        <taxon>Astyanax</taxon>
    </lineage>
</organism>
<evidence type="ECO:0000256" key="7">
    <source>
        <dbReference type="ARBA" id="ARBA00023170"/>
    </source>
</evidence>
<evidence type="ECO:0000256" key="5">
    <source>
        <dbReference type="ARBA" id="ARBA00023136"/>
    </source>
</evidence>
<dbReference type="Pfam" id="PF00001">
    <property type="entry name" value="7tm_1"/>
    <property type="match status" value="1"/>
</dbReference>
<feature type="transmembrane region" description="Helical" evidence="11">
    <location>
        <begin position="226"/>
        <end position="252"/>
    </location>
</feature>
<keyword evidence="3 11" id="KW-1133">Transmembrane helix</keyword>
<dbReference type="SUPFAM" id="SSF81321">
    <property type="entry name" value="Family A G protein-coupled receptor-like"/>
    <property type="match status" value="1"/>
</dbReference>
<dbReference type="Gene3D" id="1.20.1070.10">
    <property type="entry name" value="Rhodopsin 7-helix transmembrane proteins"/>
    <property type="match status" value="1"/>
</dbReference>
<dbReference type="GO" id="GO:0007204">
    <property type="term" value="P:positive regulation of cytosolic calcium ion concentration"/>
    <property type="evidence" value="ECO:0007669"/>
    <property type="project" value="TreeGrafter"/>
</dbReference>
<feature type="transmembrane region" description="Helical" evidence="11">
    <location>
        <begin position="172"/>
        <end position="195"/>
    </location>
</feature>
<proteinExistence type="inferred from homology"/>
<dbReference type="GO" id="GO:0004875">
    <property type="term" value="F:complement receptor activity"/>
    <property type="evidence" value="ECO:0007669"/>
    <property type="project" value="TreeGrafter"/>
</dbReference>
<dbReference type="GO" id="GO:0004930">
    <property type="term" value="F:G protein-coupled receptor activity"/>
    <property type="evidence" value="ECO:0007669"/>
    <property type="project" value="UniProtKB-KW"/>
</dbReference>
<evidence type="ECO:0000256" key="3">
    <source>
        <dbReference type="ARBA" id="ARBA00022989"/>
    </source>
</evidence>
<evidence type="ECO:0000259" key="12">
    <source>
        <dbReference type="PROSITE" id="PS50262"/>
    </source>
</evidence>
<feature type="transmembrane region" description="Helical" evidence="11">
    <location>
        <begin position="304"/>
        <end position="323"/>
    </location>
</feature>
<dbReference type="PROSITE" id="PS50262">
    <property type="entry name" value="G_PROTEIN_RECEP_F1_2"/>
    <property type="match status" value="1"/>
</dbReference>
<keyword evidence="2 11" id="KW-0812">Transmembrane</keyword>
<dbReference type="GO" id="GO:0006954">
    <property type="term" value="P:inflammatory response"/>
    <property type="evidence" value="ECO:0007669"/>
    <property type="project" value="TreeGrafter"/>
</dbReference>
<evidence type="ECO:0000313" key="13">
    <source>
        <dbReference type="Ensembl" id="ENSAMXP00000029270.1"/>
    </source>
</evidence>
<evidence type="ECO:0000256" key="10">
    <source>
        <dbReference type="ARBA" id="ARBA00025736"/>
    </source>
</evidence>
<keyword evidence="9" id="KW-0807">Transducer</keyword>
<dbReference type="Proteomes" id="UP000018467">
    <property type="component" value="Unassembled WGS sequence"/>
</dbReference>
<comment type="similarity">
    <text evidence="10">Belongs to the chemokine-like receptor (CMKLR) family.</text>
</comment>
<keyword evidence="14" id="KW-1185">Reference proteome</keyword>
<evidence type="ECO:0000256" key="2">
    <source>
        <dbReference type="ARBA" id="ARBA00022692"/>
    </source>
</evidence>
<dbReference type="InterPro" id="IPR000276">
    <property type="entry name" value="GPCR_Rhodpsn"/>
</dbReference>
<dbReference type="InterPro" id="IPR000826">
    <property type="entry name" value="Formyl_rcpt-rel"/>
</dbReference>
<accession>A0A3B1II80</accession>
<keyword evidence="8" id="KW-0325">Glycoprotein</keyword>
<evidence type="ECO:0000256" key="8">
    <source>
        <dbReference type="ARBA" id="ARBA00023180"/>
    </source>
</evidence>
<protein>
    <recommendedName>
        <fullName evidence="12">G-protein coupled receptors family 1 profile domain-containing protein</fullName>
    </recommendedName>
</protein>
<feature type="transmembrane region" description="Helical" evidence="11">
    <location>
        <begin position="273"/>
        <end position="292"/>
    </location>
</feature>
<dbReference type="Bgee" id="ENSAMXG00000042386">
    <property type="expression patterns" value="Expressed in heart and 12 other cell types or tissues"/>
</dbReference>
<dbReference type="Ensembl" id="ENSAMXT00000034622.1">
    <property type="protein sequence ID" value="ENSAMXP00000029270.1"/>
    <property type="gene ID" value="ENSAMXG00000042386.1"/>
</dbReference>
<dbReference type="InterPro" id="IPR017452">
    <property type="entry name" value="GPCR_Rhodpsn_7TM"/>
</dbReference>
<evidence type="ECO:0000256" key="9">
    <source>
        <dbReference type="ARBA" id="ARBA00023224"/>
    </source>
</evidence>
<reference evidence="14" key="2">
    <citation type="journal article" date="2014" name="Nat. Commun.">
        <title>The cavefish genome reveals candidate genes for eye loss.</title>
        <authorList>
            <person name="McGaugh S.E."/>
            <person name="Gross J.B."/>
            <person name="Aken B."/>
            <person name="Blin M."/>
            <person name="Borowsky R."/>
            <person name="Chalopin D."/>
            <person name="Hinaux H."/>
            <person name="Jeffery W.R."/>
            <person name="Keene A."/>
            <person name="Ma L."/>
            <person name="Minx P."/>
            <person name="Murphy D."/>
            <person name="O'Quin K.E."/>
            <person name="Retaux S."/>
            <person name="Rohner N."/>
            <person name="Searle S.M."/>
            <person name="Stahl B.A."/>
            <person name="Tabin C."/>
            <person name="Volff J.N."/>
            <person name="Yoshizawa M."/>
            <person name="Warren W.C."/>
        </authorList>
    </citation>
    <scope>NUCLEOTIDE SEQUENCE [LARGE SCALE GENOMIC DNA]</scope>
    <source>
        <strain evidence="14">female</strain>
    </source>
</reference>